<dbReference type="InterPro" id="IPR005990">
    <property type="entry name" value="IMP_DH"/>
</dbReference>
<feature type="binding site" description="in other chain" evidence="6">
    <location>
        <position position="314"/>
    </location>
    <ligand>
        <name>K(+)</name>
        <dbReference type="ChEBI" id="CHEBI:29103"/>
        <note>ligand shared between two tetrameric partners</note>
    </ligand>
</feature>
<dbReference type="PIRSF" id="PIRSF000130">
    <property type="entry name" value="IMPDH"/>
    <property type="match status" value="1"/>
</dbReference>
<evidence type="ECO:0000259" key="8">
    <source>
        <dbReference type="Pfam" id="PF00571"/>
    </source>
</evidence>
<dbReference type="PANTHER" id="PTHR11911">
    <property type="entry name" value="INOSINE-5-MONOPHOSPHATE DEHYDROGENASE RELATED"/>
    <property type="match status" value="1"/>
</dbReference>
<dbReference type="PANTHER" id="PTHR11911:SF111">
    <property type="entry name" value="INOSINE-5'-MONOPHOSPHATE DEHYDROGENASE"/>
    <property type="match status" value="1"/>
</dbReference>
<dbReference type="Gene3D" id="3.20.20.70">
    <property type="entry name" value="Aldolase class I"/>
    <property type="match status" value="1"/>
</dbReference>
<dbReference type="InterPro" id="IPR046342">
    <property type="entry name" value="CBS_dom_sf"/>
</dbReference>
<feature type="binding site" evidence="5">
    <location>
        <begin position="312"/>
        <end position="314"/>
    </location>
    <ligand>
        <name>NAD(+)</name>
        <dbReference type="ChEBI" id="CHEBI:57540"/>
    </ligand>
</feature>
<keyword evidence="3" id="KW-0560">Oxidoreductase</keyword>
<dbReference type="EMBL" id="MGJI01000020">
    <property type="protein sequence ID" value="OGN04468.1"/>
    <property type="molecule type" value="Genomic_DNA"/>
</dbReference>
<dbReference type="GO" id="GO:0006183">
    <property type="term" value="P:GTP biosynthetic process"/>
    <property type="evidence" value="ECO:0007669"/>
    <property type="project" value="TreeGrafter"/>
</dbReference>
<keyword evidence="2" id="KW-0479">Metal-binding</keyword>
<reference evidence="9 10" key="1">
    <citation type="journal article" date="2016" name="Nat. Commun.">
        <title>Thousands of microbial genomes shed light on interconnected biogeochemical processes in an aquifer system.</title>
        <authorList>
            <person name="Anantharaman K."/>
            <person name="Brown C.T."/>
            <person name="Hug L.A."/>
            <person name="Sharon I."/>
            <person name="Castelle C.J."/>
            <person name="Probst A.J."/>
            <person name="Thomas B.C."/>
            <person name="Singh A."/>
            <person name="Wilkins M.J."/>
            <person name="Karaoz U."/>
            <person name="Brodie E.L."/>
            <person name="Williams K.H."/>
            <person name="Hubbard S.S."/>
            <person name="Banfield J.F."/>
        </authorList>
    </citation>
    <scope>NUCLEOTIDE SEQUENCE [LARGE SCALE GENOMIC DNA]</scope>
</reference>
<keyword evidence="6" id="KW-0630">Potassium</keyword>
<proteinExistence type="inferred from homology"/>
<dbReference type="AlphaFoldDB" id="A0A1F8EVD6"/>
<dbReference type="Pfam" id="PF00478">
    <property type="entry name" value="IMPDH"/>
    <property type="match status" value="1"/>
</dbReference>
<dbReference type="GO" id="GO:0003938">
    <property type="term" value="F:IMP dehydrogenase activity"/>
    <property type="evidence" value="ECO:0007669"/>
    <property type="project" value="InterPro"/>
</dbReference>
<evidence type="ECO:0000256" key="5">
    <source>
        <dbReference type="PIRSR" id="PIRSR000130-3"/>
    </source>
</evidence>
<protein>
    <recommendedName>
        <fullName evidence="11">IMP dehydrogenase</fullName>
    </recommendedName>
</protein>
<dbReference type="SUPFAM" id="SSF54631">
    <property type="entry name" value="CBS-domain pair"/>
    <property type="match status" value="1"/>
</dbReference>
<keyword evidence="4" id="KW-0129">CBS domain</keyword>
<evidence type="ECO:0000313" key="9">
    <source>
        <dbReference type="EMBL" id="OGN04468.1"/>
    </source>
</evidence>
<accession>A0A1F8EVD6</accession>
<comment type="similarity">
    <text evidence="1">Belongs to the IMPDH/GMPR family.</text>
</comment>
<dbReference type="Proteomes" id="UP000177507">
    <property type="component" value="Unassembled WGS sequence"/>
</dbReference>
<evidence type="ECO:0000256" key="1">
    <source>
        <dbReference type="ARBA" id="ARBA00005502"/>
    </source>
</evidence>
<dbReference type="InterPro" id="IPR013785">
    <property type="entry name" value="Aldolase_TIM"/>
</dbReference>
<evidence type="ECO:0000256" key="3">
    <source>
        <dbReference type="ARBA" id="ARBA00023002"/>
    </source>
</evidence>
<comment type="caution">
    <text evidence="9">The sequence shown here is derived from an EMBL/GenBank/DDBJ whole genome shotgun (WGS) entry which is preliminary data.</text>
</comment>
<evidence type="ECO:0000256" key="6">
    <source>
        <dbReference type="PIRSR" id="PIRSR000130-4"/>
    </source>
</evidence>
<dbReference type="InterPro" id="IPR000644">
    <property type="entry name" value="CBS_dom"/>
</dbReference>
<dbReference type="Pfam" id="PF00571">
    <property type="entry name" value="CBS"/>
    <property type="match status" value="1"/>
</dbReference>
<dbReference type="GO" id="GO:0046872">
    <property type="term" value="F:metal ion binding"/>
    <property type="evidence" value="ECO:0007669"/>
    <property type="project" value="UniProtKB-KW"/>
</dbReference>
<feature type="domain" description="IMP dehydrogenase/GMP reductase" evidence="7">
    <location>
        <begin position="15"/>
        <end position="463"/>
    </location>
</feature>
<evidence type="ECO:0000313" key="10">
    <source>
        <dbReference type="Proteomes" id="UP000177507"/>
    </source>
</evidence>
<dbReference type="SUPFAM" id="SSF51412">
    <property type="entry name" value="Inosine monophosphate dehydrogenase (IMPDH)"/>
    <property type="match status" value="1"/>
</dbReference>
<gene>
    <name evidence="9" type="ORF">A2831_02835</name>
</gene>
<keyword evidence="5" id="KW-0520">NAD</keyword>
<name>A0A1F8EVD6_9BACT</name>
<evidence type="ECO:0000256" key="4">
    <source>
        <dbReference type="ARBA" id="ARBA00023122"/>
    </source>
</evidence>
<dbReference type="FunFam" id="3.20.20.70:FF:000424">
    <property type="entry name" value="Inosine-5'-monophosphate dehydrogenase 2"/>
    <property type="match status" value="1"/>
</dbReference>
<evidence type="ECO:0000259" key="7">
    <source>
        <dbReference type="Pfam" id="PF00478"/>
    </source>
</evidence>
<feature type="binding site" description="in other chain" evidence="6">
    <location>
        <position position="319"/>
    </location>
    <ligand>
        <name>K(+)</name>
        <dbReference type="ChEBI" id="CHEBI:29103"/>
        <note>ligand shared between two tetrameric partners</note>
    </ligand>
</feature>
<dbReference type="CDD" id="cd00381">
    <property type="entry name" value="IMPDH"/>
    <property type="match status" value="1"/>
</dbReference>
<feature type="domain" description="CBS" evidence="8">
    <location>
        <begin position="102"/>
        <end position="146"/>
    </location>
</feature>
<evidence type="ECO:0000256" key="2">
    <source>
        <dbReference type="ARBA" id="ARBA00022723"/>
    </source>
</evidence>
<feature type="binding site" description="in other chain" evidence="6">
    <location>
        <position position="316"/>
    </location>
    <ligand>
        <name>K(+)</name>
        <dbReference type="ChEBI" id="CHEBI:29103"/>
        <note>ligand shared between two tetrameric partners</note>
    </ligand>
</feature>
<sequence length="484" mass="52675">MTRNQYFEVEEVFLGTTFDDFTLNPQCSVAVTRDSIPLKTKFSKNVSLNLPVVSANMGTVTGPAMAIAMAQEGGIGILPRGGVTISSEANWVKEVKRAENFIIEKPHTIHSYQTLAEARNLMDLHKIGTLLVLSETGKFAGILSAKRKMMLCGSYDGERKIADIMTERNQCGYTTRESISSAEEAAEELAKHDKEKLVWLSEDMRIRGLITTKDIGNLLHHKWANKDAKGRLIVGAAIGVTGDYIERASELIKAGVDVIVMDTAHAHNQKVVLPAIREFRKHFQQFELVCGNVATYEGAEFLSEIADGIKVGIGPGAGCRTRNETGVGVGQLDAVRSAFLASSVPLIADGGIKKTGDIAKALCMGASSVMLGEFLAGTDESPGEIINDPAKGRIKKYRGETSPQAKLSIAGSAENIKNVEGQEKDIEYRGSVKDILRGIREGLQSMVSFMGEESLASVRDKVNEEPWRYFRPASSATQKESFKK</sequence>
<organism evidence="9 10">
    <name type="scientific">Candidatus Yanofskybacteria bacterium RIFCSPHIGHO2_01_FULL_44_17</name>
    <dbReference type="NCBI Taxonomy" id="1802668"/>
    <lineage>
        <taxon>Bacteria</taxon>
        <taxon>Candidatus Yanofskyibacteriota</taxon>
    </lineage>
</organism>
<evidence type="ECO:0008006" key="11">
    <source>
        <dbReference type="Google" id="ProtNLM"/>
    </source>
</evidence>
<feature type="binding site" evidence="5">
    <location>
        <begin position="262"/>
        <end position="264"/>
    </location>
    <ligand>
        <name>NAD(+)</name>
        <dbReference type="ChEBI" id="CHEBI:57540"/>
    </ligand>
</feature>
<dbReference type="SMART" id="SM01240">
    <property type="entry name" value="IMPDH"/>
    <property type="match status" value="1"/>
</dbReference>
<dbReference type="STRING" id="1802668.A2831_02835"/>
<dbReference type="InterPro" id="IPR001093">
    <property type="entry name" value="IMP_DH_GMPRt"/>
</dbReference>